<feature type="region of interest" description="Disordered" evidence="2">
    <location>
        <begin position="232"/>
        <end position="252"/>
    </location>
</feature>
<dbReference type="InParanoid" id="A0A1S3JG69"/>
<keyword evidence="4" id="KW-0808">Transferase</keyword>
<dbReference type="Proteomes" id="UP000085678">
    <property type="component" value="Unplaced"/>
</dbReference>
<dbReference type="AlphaFoldDB" id="A0A1S3JG69"/>
<dbReference type="InterPro" id="IPR005301">
    <property type="entry name" value="MOB_kinase_act_fam"/>
</dbReference>
<feature type="compositionally biased region" description="Polar residues" evidence="2">
    <location>
        <begin position="243"/>
        <end position="252"/>
    </location>
</feature>
<organism evidence="3 4">
    <name type="scientific">Lingula anatina</name>
    <name type="common">Brachiopod</name>
    <name type="synonym">Lingula unguis</name>
    <dbReference type="NCBI Taxonomy" id="7574"/>
    <lineage>
        <taxon>Eukaryota</taxon>
        <taxon>Metazoa</taxon>
        <taxon>Spiralia</taxon>
        <taxon>Lophotrochozoa</taxon>
        <taxon>Brachiopoda</taxon>
        <taxon>Linguliformea</taxon>
        <taxon>Lingulata</taxon>
        <taxon>Lingulida</taxon>
        <taxon>Linguloidea</taxon>
        <taxon>Lingulidae</taxon>
        <taxon>Lingula</taxon>
    </lineage>
</organism>
<feature type="binding site" evidence="1">
    <location>
        <position position="179"/>
    </location>
    <ligand>
        <name>Zn(2+)</name>
        <dbReference type="ChEBI" id="CHEBI:29105"/>
    </ligand>
</feature>
<accession>A0A1S3JG69</accession>
<dbReference type="KEGG" id="lak:106172784"/>
<dbReference type="SUPFAM" id="SSF101152">
    <property type="entry name" value="Mob1/phocein"/>
    <property type="match status" value="1"/>
</dbReference>
<keyword evidence="4" id="KW-0418">Kinase</keyword>
<feature type="binding site" evidence="1">
    <location>
        <position position="94"/>
    </location>
    <ligand>
        <name>Zn(2+)</name>
        <dbReference type="ChEBI" id="CHEBI:29105"/>
    </ligand>
</feature>
<protein>
    <submittedName>
        <fullName evidence="4">MOB kinase activator 2 isoform X1</fullName>
    </submittedName>
</protein>
<proteinExistence type="predicted"/>
<keyword evidence="1" id="KW-0479">Metal-binding</keyword>
<gene>
    <name evidence="4" type="primary">LOC106172784</name>
</gene>
<feature type="compositionally biased region" description="Basic and acidic residues" evidence="2">
    <location>
        <begin position="232"/>
        <end position="241"/>
    </location>
</feature>
<dbReference type="GeneID" id="106172784"/>
<name>A0A1S3JG69_LINAN</name>
<evidence type="ECO:0000256" key="2">
    <source>
        <dbReference type="SAM" id="MobiDB-lite"/>
    </source>
</evidence>
<dbReference type="OrthoDB" id="8170117at2759"/>
<reference evidence="4" key="1">
    <citation type="submission" date="2025-08" db="UniProtKB">
        <authorList>
            <consortium name="RefSeq"/>
        </authorList>
    </citation>
    <scope>IDENTIFICATION</scope>
    <source>
        <tissue evidence="4">Gonads</tissue>
    </source>
</reference>
<dbReference type="Gene3D" id="1.20.140.30">
    <property type="entry name" value="MOB kinase activator"/>
    <property type="match status" value="1"/>
</dbReference>
<keyword evidence="1" id="KW-0862">Zinc</keyword>
<dbReference type="SMART" id="SM01388">
    <property type="entry name" value="Mob1_phocein"/>
    <property type="match status" value="1"/>
</dbReference>
<evidence type="ECO:0000313" key="3">
    <source>
        <dbReference type="Proteomes" id="UP000085678"/>
    </source>
</evidence>
<dbReference type="GO" id="GO:0016301">
    <property type="term" value="F:kinase activity"/>
    <property type="evidence" value="ECO:0007669"/>
    <property type="project" value="UniProtKB-KW"/>
</dbReference>
<dbReference type="STRING" id="7574.A0A1S3JG69"/>
<feature type="binding site" evidence="1">
    <location>
        <position position="99"/>
    </location>
    <ligand>
        <name>Zn(2+)</name>
        <dbReference type="ChEBI" id="CHEBI:29105"/>
    </ligand>
</feature>
<dbReference type="InterPro" id="IPR036703">
    <property type="entry name" value="MOB_kinase_act_sf"/>
</dbReference>
<keyword evidence="3" id="KW-1185">Reference proteome</keyword>
<evidence type="ECO:0000313" key="4">
    <source>
        <dbReference type="RefSeq" id="XP_013409136.1"/>
    </source>
</evidence>
<dbReference type="Pfam" id="PF03637">
    <property type="entry name" value="Mob1_phocein"/>
    <property type="match status" value="1"/>
</dbReference>
<evidence type="ECO:0000256" key="1">
    <source>
        <dbReference type="PIRSR" id="PIRSR605301-1"/>
    </source>
</evidence>
<dbReference type="PANTHER" id="PTHR22599">
    <property type="entry name" value="MPS ONE BINDER KINASE ACTIVATOR-LIKE MOB"/>
    <property type="match status" value="1"/>
</dbReference>
<feature type="binding site" evidence="1">
    <location>
        <position position="174"/>
    </location>
    <ligand>
        <name>Zn(2+)</name>
        <dbReference type="ChEBI" id="CHEBI:29105"/>
    </ligand>
</feature>
<dbReference type="RefSeq" id="XP_013409136.1">
    <property type="nucleotide sequence ID" value="XM_013553682.1"/>
</dbReference>
<sequence>MGQYTQDGEWNFKMFMLSLWKSRRKDKDSPTPVQEEPRQYLEDTLVAESIAAKVDFEKLVRIPVNIDRNEWLATNTISFFEHINLMYGTISEYCTPAGCNSMTGPGGTQYLWFDEKGKKCKCAAPQYVDFVMTFIQKTISEESVFPTKYGNPFPSSFEVLVKKIHRYLFHVLAHIYHAHYKEMVTFGIHGHLNTVFKHFMTMNKEFKLIDEKETDILDSLCRSLEVTEKLADRDQTEDKENIQGATAATAVS</sequence>